<dbReference type="InterPro" id="IPR012862">
    <property type="entry name" value="DUF1635"/>
</dbReference>
<proteinExistence type="predicted"/>
<dbReference type="EMBL" id="BPVZ01000216">
    <property type="protein sequence ID" value="GKV46825.1"/>
    <property type="molecule type" value="Genomic_DNA"/>
</dbReference>
<reference evidence="2 3" key="1">
    <citation type="journal article" date="2021" name="Commun. Biol.">
        <title>The genome of Shorea leprosula (Dipterocarpaceae) highlights the ecological relevance of drought in aseasonal tropical rainforests.</title>
        <authorList>
            <person name="Ng K.K.S."/>
            <person name="Kobayashi M.J."/>
            <person name="Fawcett J.A."/>
            <person name="Hatakeyama M."/>
            <person name="Paape T."/>
            <person name="Ng C.H."/>
            <person name="Ang C.C."/>
            <person name="Tnah L.H."/>
            <person name="Lee C.T."/>
            <person name="Nishiyama T."/>
            <person name="Sese J."/>
            <person name="O'Brien M.J."/>
            <person name="Copetti D."/>
            <person name="Mohd Noor M.I."/>
            <person name="Ong R.C."/>
            <person name="Putra M."/>
            <person name="Sireger I.Z."/>
            <person name="Indrioko S."/>
            <person name="Kosugi Y."/>
            <person name="Izuno A."/>
            <person name="Isagi Y."/>
            <person name="Lee S.L."/>
            <person name="Shimizu K.K."/>
        </authorList>
    </citation>
    <scope>NUCLEOTIDE SEQUENCE [LARGE SCALE GENOMIC DNA]</scope>
    <source>
        <strain evidence="2">214</strain>
    </source>
</reference>
<dbReference type="PANTHER" id="PTHR33431:SF12">
    <property type="entry name" value="HIGH MOBILITY GROUP BOX PROTEIN, PUTATIVE (DUF1635)-RELATED"/>
    <property type="match status" value="1"/>
</dbReference>
<feature type="coiled-coil region" evidence="1">
    <location>
        <begin position="14"/>
        <end position="62"/>
    </location>
</feature>
<organism evidence="2 3">
    <name type="scientific">Rubroshorea leprosula</name>
    <dbReference type="NCBI Taxonomy" id="152421"/>
    <lineage>
        <taxon>Eukaryota</taxon>
        <taxon>Viridiplantae</taxon>
        <taxon>Streptophyta</taxon>
        <taxon>Embryophyta</taxon>
        <taxon>Tracheophyta</taxon>
        <taxon>Spermatophyta</taxon>
        <taxon>Magnoliopsida</taxon>
        <taxon>eudicotyledons</taxon>
        <taxon>Gunneridae</taxon>
        <taxon>Pentapetalae</taxon>
        <taxon>rosids</taxon>
        <taxon>malvids</taxon>
        <taxon>Malvales</taxon>
        <taxon>Dipterocarpaceae</taxon>
        <taxon>Rubroshorea</taxon>
    </lineage>
</organism>
<comment type="caution">
    <text evidence="2">The sequence shown here is derived from an EMBL/GenBank/DDBJ whole genome shotgun (WGS) entry which is preliminary data.</text>
</comment>
<dbReference type="Proteomes" id="UP001054252">
    <property type="component" value="Unassembled WGS sequence"/>
</dbReference>
<evidence type="ECO:0000313" key="2">
    <source>
        <dbReference type="EMBL" id="GKV46825.1"/>
    </source>
</evidence>
<accession>A0AAV5MAC6</accession>
<evidence type="ECO:0000256" key="1">
    <source>
        <dbReference type="SAM" id="Coils"/>
    </source>
</evidence>
<keyword evidence="3" id="KW-1185">Reference proteome</keyword>
<dbReference type="Pfam" id="PF07795">
    <property type="entry name" value="DUF1635"/>
    <property type="match status" value="1"/>
</dbReference>
<name>A0AAV5MAC6_9ROSI</name>
<gene>
    <name evidence="2" type="ORF">SLEP1_g53786</name>
</gene>
<keyword evidence="1" id="KW-0175">Coiled coil</keyword>
<protein>
    <submittedName>
        <fullName evidence="2">Uncharacterized protein</fullName>
    </submittedName>
</protein>
<sequence>MSELDKILCSSYVLESSRNELEMYQDRIKQLYKLLLDAYHERDEARQQLQKSEAEISELRKLLNQCLPSSSAEINHKPKVTEPILDYIVEANNNQSYVFSPSTPADCISDVANSPAMSNASLSESSNLQMPNVQGLCGLVWTGKRTIWSKDLMLDHASMVIDNLVKGRPLPEKGKLVQAVVAAEPLLETVLLAGRLPRWRNPPTMSSVRTEMPNSVTCLHQSSLQHQSSSGIMRNRFQQ</sequence>
<dbReference type="AlphaFoldDB" id="A0AAV5MAC6"/>
<dbReference type="PANTHER" id="PTHR33431">
    <property type="entry name" value="ENABLED-LIKE PROTEIN (DUF1635)"/>
    <property type="match status" value="1"/>
</dbReference>
<evidence type="ECO:0000313" key="3">
    <source>
        <dbReference type="Proteomes" id="UP001054252"/>
    </source>
</evidence>